<reference evidence="5" key="1">
    <citation type="journal article" date="2014" name="Genome Announc.">
        <title>Draft Genome Sequence of Marine Flavobacterium Jejuia pallidilutea Strain 11shimoA1 and Pigmentation Mutants.</title>
        <authorList>
            <person name="Takatani N."/>
            <person name="Nakanishi M."/>
            <person name="Meirelles P."/>
            <person name="Mino S."/>
            <person name="Suda W."/>
            <person name="Oshima K."/>
            <person name="Hattori M."/>
            <person name="Ohkuma M."/>
            <person name="Hosokawa M."/>
            <person name="Miyashita K."/>
            <person name="Thompson F.L."/>
            <person name="Niwa A."/>
            <person name="Sawabe T."/>
            <person name="Sawabe T."/>
        </authorList>
    </citation>
    <scope>NUCLEOTIDE SEQUENCE [LARGE SCALE GENOMIC DNA]</scope>
    <source>
        <strain evidence="5">JCM 19538</strain>
    </source>
</reference>
<name>A0A090VR75_9FLAO</name>
<sequence>MELKNIVLHKIIKKENGKPTLNCSDHLLPTANADIIEFVERFLNVYSNRSPTYGTFKEDKKLPFSKVFSGVSKWKRFS</sequence>
<dbReference type="EMBL" id="BBNY01000001">
    <property type="protein sequence ID" value="GAL87833.1"/>
    <property type="molecule type" value="Genomic_DNA"/>
</dbReference>
<evidence type="ECO:0000313" key="1">
    <source>
        <dbReference type="EMBL" id="GAL66478.1"/>
    </source>
</evidence>
<comment type="caution">
    <text evidence="1">The sequence shown here is derived from an EMBL/GenBank/DDBJ whole genome shotgun (WGS) entry which is preliminary data.</text>
</comment>
<dbReference type="EMBL" id="BBNR01000004">
    <property type="protein sequence ID" value="GAL66478.1"/>
    <property type="molecule type" value="Genomic_DNA"/>
</dbReference>
<dbReference type="Proteomes" id="UP000029641">
    <property type="component" value="Unassembled WGS sequence"/>
</dbReference>
<dbReference type="RefSeq" id="WP_161785286.1">
    <property type="nucleotide sequence ID" value="NZ_BBNR01000004.1"/>
</dbReference>
<evidence type="ECO:0000313" key="5">
    <source>
        <dbReference type="Proteomes" id="UP000030184"/>
    </source>
</evidence>
<dbReference type="EMBL" id="BBNS01000002">
    <property type="protein sequence ID" value="GAL69735.1"/>
    <property type="molecule type" value="Genomic_DNA"/>
</dbReference>
<accession>A0A090VR75</accession>
<proteinExistence type="predicted"/>
<dbReference type="Proteomes" id="UP000029646">
    <property type="component" value="Unassembled WGS sequence"/>
</dbReference>
<keyword evidence="5" id="KW-1185">Reference proteome</keyword>
<evidence type="ECO:0000313" key="4">
    <source>
        <dbReference type="Proteomes" id="UP000029641"/>
    </source>
</evidence>
<dbReference type="STRING" id="504487.JCM19538_2195"/>
<protein>
    <submittedName>
        <fullName evidence="1">Uncharacterized protein</fullName>
    </submittedName>
</protein>
<evidence type="ECO:0000313" key="2">
    <source>
        <dbReference type="EMBL" id="GAL69735.1"/>
    </source>
</evidence>
<dbReference type="AlphaFoldDB" id="A0A090VR75"/>
<organism evidence="1 4">
    <name type="scientific">Jejuia pallidilutea</name>
    <dbReference type="NCBI Taxonomy" id="504487"/>
    <lineage>
        <taxon>Bacteria</taxon>
        <taxon>Pseudomonadati</taxon>
        <taxon>Bacteroidota</taxon>
        <taxon>Flavobacteriia</taxon>
        <taxon>Flavobacteriales</taxon>
        <taxon>Flavobacteriaceae</taxon>
        <taxon>Jejuia</taxon>
    </lineage>
</organism>
<dbReference type="Proteomes" id="UP000030184">
    <property type="component" value="Unassembled WGS sequence"/>
</dbReference>
<gene>
    <name evidence="1" type="ORF">JCM19301_2573</name>
    <name evidence="2" type="ORF">JCM19302_3924</name>
    <name evidence="3" type="ORF">JCM19538_2195</name>
</gene>
<evidence type="ECO:0000313" key="3">
    <source>
        <dbReference type="EMBL" id="GAL87833.1"/>
    </source>
</evidence>